<dbReference type="Proteomes" id="UP001187192">
    <property type="component" value="Unassembled WGS sequence"/>
</dbReference>
<dbReference type="EMBL" id="BTGU01000055">
    <property type="protein sequence ID" value="GMN55045.1"/>
    <property type="molecule type" value="Genomic_DNA"/>
</dbReference>
<name>A0AA88DEG4_FICCA</name>
<evidence type="ECO:0000313" key="1">
    <source>
        <dbReference type="EMBL" id="GMN55045.1"/>
    </source>
</evidence>
<dbReference type="AlphaFoldDB" id="A0AA88DEG4"/>
<gene>
    <name evidence="1" type="ORF">TIFTF001_024162</name>
</gene>
<accession>A0AA88DEG4</accession>
<organism evidence="1 2">
    <name type="scientific">Ficus carica</name>
    <name type="common">Common fig</name>
    <dbReference type="NCBI Taxonomy" id="3494"/>
    <lineage>
        <taxon>Eukaryota</taxon>
        <taxon>Viridiplantae</taxon>
        <taxon>Streptophyta</taxon>
        <taxon>Embryophyta</taxon>
        <taxon>Tracheophyta</taxon>
        <taxon>Spermatophyta</taxon>
        <taxon>Magnoliopsida</taxon>
        <taxon>eudicotyledons</taxon>
        <taxon>Gunneridae</taxon>
        <taxon>Pentapetalae</taxon>
        <taxon>rosids</taxon>
        <taxon>fabids</taxon>
        <taxon>Rosales</taxon>
        <taxon>Moraceae</taxon>
        <taxon>Ficeae</taxon>
        <taxon>Ficus</taxon>
    </lineage>
</organism>
<keyword evidence="2" id="KW-1185">Reference proteome</keyword>
<comment type="caution">
    <text evidence="1">The sequence shown here is derived from an EMBL/GenBank/DDBJ whole genome shotgun (WGS) entry which is preliminary data.</text>
</comment>
<evidence type="ECO:0000313" key="2">
    <source>
        <dbReference type="Proteomes" id="UP001187192"/>
    </source>
</evidence>
<sequence>MVFGGAEKAREAAGGWAAMEAVAADVRSRPLGGRGRLIDVYAKFVMDGYQDVLGKAVEGVLEDDSNGIDDRRHPTNGNFALETLQYREYGNRGPGAATNSRIHRCYLPTSLVSNYFCNDMMIAD</sequence>
<protein>
    <submittedName>
        <fullName evidence="1">Uncharacterized protein</fullName>
    </submittedName>
</protein>
<reference evidence="1" key="1">
    <citation type="submission" date="2023-07" db="EMBL/GenBank/DDBJ databases">
        <title>draft genome sequence of fig (Ficus carica).</title>
        <authorList>
            <person name="Takahashi T."/>
            <person name="Nishimura K."/>
        </authorList>
    </citation>
    <scope>NUCLEOTIDE SEQUENCE</scope>
</reference>
<proteinExistence type="predicted"/>